<comment type="caution">
    <text evidence="5">The sequence shown here is derived from an EMBL/GenBank/DDBJ whole genome shotgun (WGS) entry which is preliminary data.</text>
</comment>
<dbReference type="STRING" id="6265.A0A0B2UN53"/>
<dbReference type="InterPro" id="IPR035984">
    <property type="entry name" value="Acyl-CoA-binding_sf"/>
</dbReference>
<dbReference type="SUPFAM" id="SSF47027">
    <property type="entry name" value="Acyl-CoA binding protein"/>
    <property type="match status" value="2"/>
</dbReference>
<dbReference type="InterPro" id="IPR022408">
    <property type="entry name" value="Acyl-CoA-binding_prot_CS"/>
</dbReference>
<keyword evidence="2" id="KW-0446">Lipid-binding</keyword>
<dbReference type="PROSITE" id="PS51228">
    <property type="entry name" value="ACB_2"/>
    <property type="match status" value="2"/>
</dbReference>
<dbReference type="Gene3D" id="3.90.226.10">
    <property type="entry name" value="2-enoyl-CoA Hydratase, Chain A, domain 1"/>
    <property type="match status" value="1"/>
</dbReference>
<dbReference type="PROSITE" id="PS00880">
    <property type="entry name" value="ACB_1"/>
    <property type="match status" value="2"/>
</dbReference>
<evidence type="ECO:0000313" key="5">
    <source>
        <dbReference type="EMBL" id="KHN70768.1"/>
    </source>
</evidence>
<evidence type="ECO:0000256" key="1">
    <source>
        <dbReference type="ARBA" id="ARBA00005567"/>
    </source>
</evidence>
<dbReference type="PROSITE" id="PS00166">
    <property type="entry name" value="ENOYL_COA_HYDRATASE"/>
    <property type="match status" value="1"/>
</dbReference>
<dbReference type="Pfam" id="PF00887">
    <property type="entry name" value="ACBP"/>
    <property type="match status" value="2"/>
</dbReference>
<dbReference type="OMA" id="NTISKPW"/>
<dbReference type="Proteomes" id="UP000031036">
    <property type="component" value="Unassembled WGS sequence"/>
</dbReference>
<keyword evidence="6" id="KW-1185">Reference proteome</keyword>
<dbReference type="GO" id="GO:0003824">
    <property type="term" value="F:catalytic activity"/>
    <property type="evidence" value="ECO:0007669"/>
    <property type="project" value="InterPro"/>
</dbReference>
<dbReference type="InterPro" id="IPR014352">
    <property type="entry name" value="FERM/acyl-CoA-bd_prot_sf"/>
</dbReference>
<gene>
    <name evidence="5" type="primary">echdc1</name>
    <name evidence="5" type="ORF">Tcan_13394</name>
</gene>
<dbReference type="PANTHER" id="PTHR23310">
    <property type="entry name" value="ACYL-COA-BINDING PROTEIN, ACBP"/>
    <property type="match status" value="1"/>
</dbReference>
<dbReference type="OrthoDB" id="448450at2759"/>
<dbReference type="InterPro" id="IPR029045">
    <property type="entry name" value="ClpP/crotonase-like_dom_sf"/>
</dbReference>
<protein>
    <submittedName>
        <fullName evidence="5">Ethylmalonyl-CoA decarboxylase</fullName>
    </submittedName>
</protein>
<name>A0A0B2UN53_TOXCA</name>
<comment type="similarity">
    <text evidence="1">Belongs to the ACBP family.</text>
</comment>
<evidence type="ECO:0000256" key="2">
    <source>
        <dbReference type="ARBA" id="ARBA00023121"/>
    </source>
</evidence>
<feature type="domain" description="ACB" evidence="4">
    <location>
        <begin position="1"/>
        <end position="68"/>
    </location>
</feature>
<dbReference type="Gene3D" id="1.20.80.10">
    <property type="match status" value="2"/>
</dbReference>
<dbReference type="CDD" id="cd06558">
    <property type="entry name" value="crotonase-like"/>
    <property type="match status" value="1"/>
</dbReference>
<dbReference type="GO" id="GO:0000062">
    <property type="term" value="F:fatty-acyl-CoA binding"/>
    <property type="evidence" value="ECO:0007669"/>
    <property type="project" value="InterPro"/>
</dbReference>
<dbReference type="InterPro" id="IPR001753">
    <property type="entry name" value="Enoyl-CoA_hydra/iso"/>
</dbReference>
<dbReference type="InterPro" id="IPR018376">
    <property type="entry name" value="Enoyl-CoA_hyd/isom_CS"/>
</dbReference>
<accession>A0A0B2UN53</accession>
<organism evidence="5 6">
    <name type="scientific">Toxocara canis</name>
    <name type="common">Canine roundworm</name>
    <dbReference type="NCBI Taxonomy" id="6265"/>
    <lineage>
        <taxon>Eukaryota</taxon>
        <taxon>Metazoa</taxon>
        <taxon>Ecdysozoa</taxon>
        <taxon>Nematoda</taxon>
        <taxon>Chromadorea</taxon>
        <taxon>Rhabditida</taxon>
        <taxon>Spirurina</taxon>
        <taxon>Ascaridomorpha</taxon>
        <taxon>Ascaridoidea</taxon>
        <taxon>Toxocaridae</taxon>
        <taxon>Toxocara</taxon>
    </lineage>
</organism>
<dbReference type="InterPro" id="IPR000582">
    <property type="entry name" value="Acyl-CoA-binding_protein"/>
</dbReference>
<dbReference type="EMBL" id="JPKZ01022851">
    <property type="protein sequence ID" value="KHN70768.1"/>
    <property type="molecule type" value="Genomic_DNA"/>
</dbReference>
<dbReference type="AlphaFoldDB" id="A0A0B2UN53"/>
<evidence type="ECO:0000256" key="3">
    <source>
        <dbReference type="RuleBase" id="RU003707"/>
    </source>
</evidence>
<feature type="domain" description="ACB" evidence="4">
    <location>
        <begin position="62"/>
        <end position="138"/>
    </location>
</feature>
<sequence length="446" mass="49120">MDFETAAAKVNLLKTRPSNDELLELYGLYKQATVGDNTISKPWIDVKGRAKWDAWEGRKVMDFETAAAKVNLLKTRPSNDELLELYGLYKQATVGDNTISKPWIDVKGRAKWDAWEGRKGMSADEAKRLYVEGAMWGTMSKVSVLSKALLRPNWVPSAMCLSSRSSKTTPSDLSAWEANYSATKAREFFAKFDSPGAQVRFSKDNTSGIGHIVFDNESGKNALTGRMFTQLEDIVNELEAWKTGRVVIVQGAKGSFCSGGDLRMMKKVANPVDGYMMNRYMGGILRKLRSTEVITVARVEGYALGGGSELAMACDLRALHENAKIGYVQSKIAVTPGWGTASRLFKTVGRERALEMLALGTILTANEAKQIGLSNIVFADDKQFDSWIAQFTKIDLGAMRSAKKLAIGCDMDADSERKEAIEREVFVGTWGSPSHLKALSAGKKMK</sequence>
<dbReference type="PRINTS" id="PR00689">
    <property type="entry name" value="ACOABINDINGP"/>
</dbReference>
<evidence type="ECO:0000259" key="4">
    <source>
        <dbReference type="PROSITE" id="PS51228"/>
    </source>
</evidence>
<comment type="similarity">
    <text evidence="3">Belongs to the enoyl-CoA hydratase/isomerase family.</text>
</comment>
<evidence type="ECO:0000313" key="6">
    <source>
        <dbReference type="Proteomes" id="UP000031036"/>
    </source>
</evidence>
<reference evidence="5 6" key="1">
    <citation type="submission" date="2014-11" db="EMBL/GenBank/DDBJ databases">
        <title>Genetic blueprint of the zoonotic pathogen Toxocara canis.</title>
        <authorList>
            <person name="Zhu X.-Q."/>
            <person name="Korhonen P.K."/>
            <person name="Cai H."/>
            <person name="Young N.D."/>
            <person name="Nejsum P."/>
            <person name="von Samson-Himmelstjerna G."/>
            <person name="Boag P.R."/>
            <person name="Tan P."/>
            <person name="Li Q."/>
            <person name="Min J."/>
            <person name="Yang Y."/>
            <person name="Wang X."/>
            <person name="Fang X."/>
            <person name="Hall R.S."/>
            <person name="Hofmann A."/>
            <person name="Sternberg P.W."/>
            <person name="Jex A.R."/>
            <person name="Gasser R.B."/>
        </authorList>
    </citation>
    <scope>NUCLEOTIDE SEQUENCE [LARGE SCALE GENOMIC DNA]</scope>
    <source>
        <strain evidence="5">PN_DK_2014</strain>
    </source>
</reference>
<dbReference type="GO" id="GO:0006631">
    <property type="term" value="P:fatty acid metabolic process"/>
    <property type="evidence" value="ECO:0007669"/>
    <property type="project" value="TreeGrafter"/>
</dbReference>
<dbReference type="Pfam" id="PF00378">
    <property type="entry name" value="ECH_1"/>
    <property type="match status" value="1"/>
</dbReference>
<proteinExistence type="inferred from homology"/>
<dbReference type="PANTHER" id="PTHR23310:SF62">
    <property type="entry name" value="ACYL-COA BINDING PROTEIN 1, ISOFORM A"/>
    <property type="match status" value="1"/>
</dbReference>
<dbReference type="SUPFAM" id="SSF52096">
    <property type="entry name" value="ClpP/crotonase"/>
    <property type="match status" value="1"/>
</dbReference>